<dbReference type="PANTHER" id="PTHR31672">
    <property type="entry name" value="BNACNNG10540D PROTEIN"/>
    <property type="match status" value="1"/>
</dbReference>
<name>A0A9R1BNU1_TRITD</name>
<feature type="domain" description="F-box associated beta-propeller type 3" evidence="1">
    <location>
        <begin position="148"/>
        <end position="239"/>
    </location>
</feature>
<dbReference type="Proteomes" id="UP000324705">
    <property type="component" value="Chromosome 7A"/>
</dbReference>
<gene>
    <name evidence="2" type="ORF">TRITD_7Av1G114510</name>
</gene>
<dbReference type="InterPro" id="IPR013187">
    <property type="entry name" value="F-box-assoc_dom_typ3"/>
</dbReference>
<dbReference type="Pfam" id="PF08268">
    <property type="entry name" value="FBA_3"/>
    <property type="match status" value="1"/>
</dbReference>
<organism evidence="2 3">
    <name type="scientific">Triticum turgidum subsp. durum</name>
    <name type="common">Durum wheat</name>
    <name type="synonym">Triticum durum</name>
    <dbReference type="NCBI Taxonomy" id="4567"/>
    <lineage>
        <taxon>Eukaryota</taxon>
        <taxon>Viridiplantae</taxon>
        <taxon>Streptophyta</taxon>
        <taxon>Embryophyta</taxon>
        <taxon>Tracheophyta</taxon>
        <taxon>Spermatophyta</taxon>
        <taxon>Magnoliopsida</taxon>
        <taxon>Liliopsida</taxon>
        <taxon>Poales</taxon>
        <taxon>Poaceae</taxon>
        <taxon>BOP clade</taxon>
        <taxon>Pooideae</taxon>
        <taxon>Triticodae</taxon>
        <taxon>Triticeae</taxon>
        <taxon>Triticinae</taxon>
        <taxon>Triticum</taxon>
    </lineage>
</organism>
<evidence type="ECO:0000313" key="3">
    <source>
        <dbReference type="Proteomes" id="UP000324705"/>
    </source>
</evidence>
<accession>A0A9R1BNU1</accession>
<dbReference type="EMBL" id="LT934123">
    <property type="protein sequence ID" value="VAI74765.1"/>
    <property type="molecule type" value="Genomic_DNA"/>
</dbReference>
<dbReference type="InterPro" id="IPR036047">
    <property type="entry name" value="F-box-like_dom_sf"/>
</dbReference>
<evidence type="ECO:0000259" key="1">
    <source>
        <dbReference type="Pfam" id="PF08268"/>
    </source>
</evidence>
<reference evidence="2 3" key="1">
    <citation type="submission" date="2017-09" db="EMBL/GenBank/DDBJ databases">
        <authorList>
            <consortium name="International Durum Wheat Genome Sequencing Consortium (IDWGSC)"/>
            <person name="Milanesi L."/>
        </authorList>
    </citation>
    <scope>NUCLEOTIDE SEQUENCE [LARGE SCALE GENOMIC DNA]</scope>
    <source>
        <strain evidence="3">cv. Svevo</strain>
    </source>
</reference>
<sequence>MFEMLTRVSLDDLSACRQVSAQWRRLTYEPAFSALHCRRRADAVVSGYFVQGMARNRYSATFVSMHPSQADADPSVSLDFLPSAHVRVEAVSAHRGLACCVDADADAAAARPAGAGAAADFKILRLSVPTLRDHLRCEIFDSRRRAWAHGAMHWLRWPDRVSAAEDIFAFDMKSEAWRLIVLPPEVEDRTNRWAGKKKLVTVEGKLCLVVTVDEEAEVWVIADYGRQQERWEKKMAVNLKNLGMQEGRALILRDLCSSEVAFFNSVYRVIWYDFWRGEIAEVPVHHKCIQEVFKYESDLVPWDIDENKI</sequence>
<evidence type="ECO:0000313" key="2">
    <source>
        <dbReference type="EMBL" id="VAI74765.1"/>
    </source>
</evidence>
<proteinExistence type="predicted"/>
<dbReference type="PANTHER" id="PTHR31672:SF8">
    <property type="entry name" value="F-BOX DOMAIN-CONTAINING PROTEIN"/>
    <property type="match status" value="1"/>
</dbReference>
<dbReference type="SUPFAM" id="SSF81383">
    <property type="entry name" value="F-box domain"/>
    <property type="match status" value="1"/>
</dbReference>
<protein>
    <recommendedName>
        <fullName evidence="1">F-box associated beta-propeller type 3 domain-containing protein</fullName>
    </recommendedName>
</protein>
<dbReference type="InterPro" id="IPR050796">
    <property type="entry name" value="SCF_F-box_component"/>
</dbReference>
<dbReference type="Gramene" id="TRITD7Av1G114510.2">
    <property type="protein sequence ID" value="TRITD7Av1G114510.2"/>
    <property type="gene ID" value="TRITD7Av1G114510"/>
</dbReference>
<dbReference type="AlphaFoldDB" id="A0A9R1BNU1"/>
<keyword evidence="3" id="KW-1185">Reference proteome</keyword>